<keyword evidence="1" id="KW-0808">Transferase</keyword>
<gene>
    <name evidence="1" type="ORF">NCTC9381_02396</name>
</gene>
<reference evidence="1 2" key="1">
    <citation type="submission" date="2018-06" db="EMBL/GenBank/DDBJ databases">
        <authorList>
            <consortium name="Pathogen Informatics"/>
            <person name="Doyle S."/>
        </authorList>
    </citation>
    <scope>NUCLEOTIDE SEQUENCE [LARGE SCALE GENOMIC DNA]</scope>
    <source>
        <strain evidence="1 2">NCTC9381</strain>
    </source>
</reference>
<dbReference type="Proteomes" id="UP000254640">
    <property type="component" value="Unassembled WGS sequence"/>
</dbReference>
<evidence type="ECO:0000313" key="2">
    <source>
        <dbReference type="Proteomes" id="UP000254640"/>
    </source>
</evidence>
<dbReference type="EMBL" id="UGSO01000001">
    <property type="protein sequence ID" value="SUB16488.1"/>
    <property type="molecule type" value="Genomic_DNA"/>
</dbReference>
<name>A0A379AG04_ENTAG</name>
<dbReference type="AlphaFoldDB" id="A0A379AG04"/>
<organism evidence="1 2">
    <name type="scientific">Enterobacter agglomerans</name>
    <name type="common">Erwinia herbicola</name>
    <name type="synonym">Pantoea agglomerans</name>
    <dbReference type="NCBI Taxonomy" id="549"/>
    <lineage>
        <taxon>Bacteria</taxon>
        <taxon>Pseudomonadati</taxon>
        <taxon>Pseudomonadota</taxon>
        <taxon>Gammaproteobacteria</taxon>
        <taxon>Enterobacterales</taxon>
        <taxon>Erwiniaceae</taxon>
        <taxon>Pantoea</taxon>
        <taxon>Pantoea agglomerans group</taxon>
    </lineage>
</organism>
<protein>
    <submittedName>
        <fullName evidence="1">Undecaprenyl-phosphate galactose phosphotransferase</fullName>
    </submittedName>
</protein>
<dbReference type="GO" id="GO:0016740">
    <property type="term" value="F:transferase activity"/>
    <property type="evidence" value="ECO:0007669"/>
    <property type="project" value="UniProtKB-KW"/>
</dbReference>
<sequence length="68" mass="7634">MVWVFSWTYALLLLPLMRALVKRAIHKAGQWQKETIIIGSGRNATEAYAALQSGRDSGLQRTGLYLGR</sequence>
<proteinExistence type="predicted"/>
<evidence type="ECO:0000313" key="1">
    <source>
        <dbReference type="EMBL" id="SUB16488.1"/>
    </source>
</evidence>
<keyword evidence="2" id="KW-1185">Reference proteome</keyword>
<accession>A0A379AG04</accession>